<sequence length="143" mass="15927">MRKSTSATVRKRSGGTPDRRMDGLLRRLVSEVRPCANTSTKMKLSRNRSCSAVSSADGSTHDPREFSGCGHCLSCTNINDNLSNTPRDVEASESTADVINKLKTYIKILNIDGEQSERPEDGSELRQQLNDWQKLIKKKSINE</sequence>
<proteinExistence type="predicted"/>
<gene>
    <name evidence="2" type="ORF">EVAR_16211_1</name>
</gene>
<dbReference type="Proteomes" id="UP000299102">
    <property type="component" value="Unassembled WGS sequence"/>
</dbReference>
<name>A0A4C1U5N6_EUMVA</name>
<comment type="caution">
    <text evidence="2">The sequence shown here is derived from an EMBL/GenBank/DDBJ whole genome shotgun (WGS) entry which is preliminary data.</text>
</comment>
<reference evidence="2 3" key="1">
    <citation type="journal article" date="2019" name="Commun. Biol.">
        <title>The bagworm genome reveals a unique fibroin gene that provides high tensile strength.</title>
        <authorList>
            <person name="Kono N."/>
            <person name="Nakamura H."/>
            <person name="Ohtoshi R."/>
            <person name="Tomita M."/>
            <person name="Numata K."/>
            <person name="Arakawa K."/>
        </authorList>
    </citation>
    <scope>NUCLEOTIDE SEQUENCE [LARGE SCALE GENOMIC DNA]</scope>
</reference>
<evidence type="ECO:0000256" key="1">
    <source>
        <dbReference type="SAM" id="MobiDB-lite"/>
    </source>
</evidence>
<feature type="region of interest" description="Disordered" evidence="1">
    <location>
        <begin position="1"/>
        <end position="21"/>
    </location>
</feature>
<evidence type="ECO:0000313" key="3">
    <source>
        <dbReference type="Proteomes" id="UP000299102"/>
    </source>
</evidence>
<dbReference type="EMBL" id="BGZK01000131">
    <property type="protein sequence ID" value="GBP21665.1"/>
    <property type="molecule type" value="Genomic_DNA"/>
</dbReference>
<accession>A0A4C1U5N6</accession>
<keyword evidence="3" id="KW-1185">Reference proteome</keyword>
<organism evidence="2 3">
    <name type="scientific">Eumeta variegata</name>
    <name type="common">Bagworm moth</name>
    <name type="synonym">Eumeta japonica</name>
    <dbReference type="NCBI Taxonomy" id="151549"/>
    <lineage>
        <taxon>Eukaryota</taxon>
        <taxon>Metazoa</taxon>
        <taxon>Ecdysozoa</taxon>
        <taxon>Arthropoda</taxon>
        <taxon>Hexapoda</taxon>
        <taxon>Insecta</taxon>
        <taxon>Pterygota</taxon>
        <taxon>Neoptera</taxon>
        <taxon>Endopterygota</taxon>
        <taxon>Lepidoptera</taxon>
        <taxon>Glossata</taxon>
        <taxon>Ditrysia</taxon>
        <taxon>Tineoidea</taxon>
        <taxon>Psychidae</taxon>
        <taxon>Oiketicinae</taxon>
        <taxon>Eumeta</taxon>
    </lineage>
</organism>
<dbReference type="AlphaFoldDB" id="A0A4C1U5N6"/>
<protein>
    <submittedName>
        <fullName evidence="2">Uncharacterized protein</fullName>
    </submittedName>
</protein>
<evidence type="ECO:0000313" key="2">
    <source>
        <dbReference type="EMBL" id="GBP21665.1"/>
    </source>
</evidence>
<feature type="compositionally biased region" description="Basic residues" evidence="1">
    <location>
        <begin position="1"/>
        <end position="13"/>
    </location>
</feature>